<protein>
    <submittedName>
        <fullName evidence="2">Uncharacterized protein</fullName>
    </submittedName>
</protein>
<evidence type="ECO:0000256" key="1">
    <source>
        <dbReference type="SAM" id="Phobius"/>
    </source>
</evidence>
<feature type="transmembrane region" description="Helical" evidence="1">
    <location>
        <begin position="61"/>
        <end position="77"/>
    </location>
</feature>
<reference evidence="3" key="1">
    <citation type="submission" date="2016-10" db="EMBL/GenBank/DDBJ databases">
        <authorList>
            <person name="Varghese N."/>
            <person name="Submissions S."/>
        </authorList>
    </citation>
    <scope>NUCLEOTIDE SEQUENCE [LARGE SCALE GENOMIC DNA]</scope>
    <source>
        <strain evidence="3">DSM 527</strain>
    </source>
</reference>
<keyword evidence="1" id="KW-0472">Membrane</keyword>
<dbReference type="EMBL" id="FNBN01000001">
    <property type="protein sequence ID" value="SDF00200.1"/>
    <property type="molecule type" value="Genomic_DNA"/>
</dbReference>
<feature type="transmembrane region" description="Helical" evidence="1">
    <location>
        <begin position="6"/>
        <end position="24"/>
    </location>
</feature>
<feature type="transmembrane region" description="Helical" evidence="1">
    <location>
        <begin position="151"/>
        <end position="176"/>
    </location>
</feature>
<dbReference type="AlphaFoldDB" id="A0A1G7HI81"/>
<dbReference type="Proteomes" id="UP000199045">
    <property type="component" value="Unassembled WGS sequence"/>
</dbReference>
<feature type="transmembrane region" description="Helical" evidence="1">
    <location>
        <begin position="188"/>
        <end position="211"/>
    </location>
</feature>
<feature type="transmembrane region" description="Helical" evidence="1">
    <location>
        <begin position="89"/>
        <end position="107"/>
    </location>
</feature>
<gene>
    <name evidence="2" type="ORF">SAMN04488121_101483</name>
</gene>
<evidence type="ECO:0000313" key="3">
    <source>
        <dbReference type="Proteomes" id="UP000199045"/>
    </source>
</evidence>
<dbReference type="STRING" id="104663.SAMN04488121_101483"/>
<evidence type="ECO:0000313" key="2">
    <source>
        <dbReference type="EMBL" id="SDF00200.1"/>
    </source>
</evidence>
<feature type="transmembrane region" description="Helical" evidence="1">
    <location>
        <begin position="119"/>
        <end position="139"/>
    </location>
</feature>
<keyword evidence="1" id="KW-1133">Transmembrane helix</keyword>
<keyword evidence="1" id="KW-0812">Transmembrane</keyword>
<dbReference type="RefSeq" id="WP_089828629.1">
    <property type="nucleotide sequence ID" value="NZ_FNBN01000001.1"/>
</dbReference>
<proteinExistence type="predicted"/>
<sequence>MTIDYFQYFQLLSLLVAIICYRGLNACNLVLFIPLLLLTNIIELVGNNYRLLGWTHNYGMYNWYIILSTPINLYLYAQMLKIKKNEKPVYVIIAVLSMLFIILNYIFLQGPDQFNNISVVLIEILNIVFSCFVLLRLAFRGDVLVSIFREPYFWISAANLLFGLITLVLLGLQQYIRSYHIVIGKDSLYHAILPVVNIILYSCYSLAFILCRMQINRSSSSLLQ</sequence>
<accession>A0A1G7HI81</accession>
<organism evidence="2 3">
    <name type="scientific">Chitinophaga filiformis</name>
    <name type="common">Myxococcus filiformis</name>
    <name type="synonym">Flexibacter filiformis</name>
    <dbReference type="NCBI Taxonomy" id="104663"/>
    <lineage>
        <taxon>Bacteria</taxon>
        <taxon>Pseudomonadati</taxon>
        <taxon>Bacteroidota</taxon>
        <taxon>Chitinophagia</taxon>
        <taxon>Chitinophagales</taxon>
        <taxon>Chitinophagaceae</taxon>
        <taxon>Chitinophaga</taxon>
    </lineage>
</organism>
<dbReference type="OrthoDB" id="651023at2"/>
<name>A0A1G7HI81_CHIFI</name>